<dbReference type="STRING" id="266748.HY04_09695"/>
<evidence type="ECO:0000313" key="1">
    <source>
        <dbReference type="EMBL" id="KEY18740.1"/>
    </source>
</evidence>
<dbReference type="KEGG" id="cant:NCTC13489_01618"/>
<dbReference type="Proteomes" id="UP000270036">
    <property type="component" value="Chromosome"/>
</dbReference>
<reference evidence="2 4" key="2">
    <citation type="submission" date="2018-12" db="EMBL/GenBank/DDBJ databases">
        <authorList>
            <consortium name="Pathogen Informatics"/>
        </authorList>
    </citation>
    <scope>NUCLEOTIDE SEQUENCE [LARGE SCALE GENOMIC DNA]</scope>
    <source>
        <strain evidence="2 4">NCTC13489</strain>
    </source>
</reference>
<dbReference type="InterPro" id="IPR013406">
    <property type="entry name" value="CHP02574_addiction_mod"/>
</dbReference>
<evidence type="ECO:0000313" key="3">
    <source>
        <dbReference type="Proteomes" id="UP000028349"/>
    </source>
</evidence>
<protein>
    <submittedName>
        <fullName evidence="2">Addiction module component</fullName>
    </submittedName>
</protein>
<dbReference type="AlphaFoldDB" id="A0A448NRT9"/>
<dbReference type="Proteomes" id="UP000028349">
    <property type="component" value="Unassembled WGS sequence"/>
</dbReference>
<reference evidence="1 3" key="1">
    <citation type="submission" date="2014-07" db="EMBL/GenBank/DDBJ databases">
        <authorList>
            <person name="Pisani N.G."/>
            <person name="Newman J.D."/>
        </authorList>
    </citation>
    <scope>NUCLEOTIDE SEQUENCE [LARGE SCALE GENOMIC DNA]</scope>
    <source>
        <strain evidence="1 3">LMG 24720</strain>
    </source>
</reference>
<dbReference type="Pfam" id="PF09720">
    <property type="entry name" value="Unstab_antitox"/>
    <property type="match status" value="1"/>
</dbReference>
<gene>
    <name evidence="1" type="ORF">HY04_09695</name>
    <name evidence="2" type="ORF">NCTC13489_01618</name>
</gene>
<keyword evidence="3" id="KW-1185">Reference proteome</keyword>
<evidence type="ECO:0000313" key="2">
    <source>
        <dbReference type="EMBL" id="VEH99613.1"/>
    </source>
</evidence>
<name>A0A448NRT9_9FLAO</name>
<organism evidence="2 4">
    <name type="scientific">Kaistella antarctica</name>
    <dbReference type="NCBI Taxonomy" id="266748"/>
    <lineage>
        <taxon>Bacteria</taxon>
        <taxon>Pseudomonadati</taxon>
        <taxon>Bacteroidota</taxon>
        <taxon>Flavobacteriia</taxon>
        <taxon>Flavobacteriales</taxon>
        <taxon>Weeksellaceae</taxon>
        <taxon>Chryseobacterium group</taxon>
        <taxon>Kaistella</taxon>
    </lineage>
</organism>
<sequence length="78" mass="9421">MNVTIEQLTEKLQALPENLLERVWDYIDGLSEDKIDLEIPEWQKNEVRERIEEYKRNPDCLIDIDDVFSEIDRELDEN</sequence>
<evidence type="ECO:0000313" key="4">
    <source>
        <dbReference type="Proteomes" id="UP000270036"/>
    </source>
</evidence>
<dbReference type="OrthoDB" id="1263110at2"/>
<dbReference type="EMBL" id="JPEP01000002">
    <property type="protein sequence ID" value="KEY18740.1"/>
    <property type="molecule type" value="Genomic_DNA"/>
</dbReference>
<dbReference type="RefSeq" id="WP_034719244.1">
    <property type="nucleotide sequence ID" value="NZ_FOIX01000004.1"/>
</dbReference>
<accession>A0A448NRT9</accession>
<proteinExistence type="predicted"/>
<dbReference type="EMBL" id="LR134441">
    <property type="protein sequence ID" value="VEH99613.1"/>
    <property type="molecule type" value="Genomic_DNA"/>
</dbReference>